<feature type="region of interest" description="Disordered" evidence="2">
    <location>
        <begin position="746"/>
        <end position="765"/>
    </location>
</feature>
<dbReference type="InterPro" id="IPR019607">
    <property type="entry name" value="Putative_zinc-finger_domain"/>
</dbReference>
<dbReference type="VEuPathDB" id="FungiDB:SPPG_08692"/>
<evidence type="ECO:0000256" key="1">
    <source>
        <dbReference type="SAM" id="Coils"/>
    </source>
</evidence>
<dbReference type="EMBL" id="KQ257473">
    <property type="protein sequence ID" value="KNC95939.1"/>
    <property type="molecule type" value="Genomic_DNA"/>
</dbReference>
<dbReference type="SUPFAM" id="SSF48452">
    <property type="entry name" value="TPR-like"/>
    <property type="match status" value="1"/>
</dbReference>
<dbReference type="STRING" id="645134.A0A0L0H4P0"/>
<dbReference type="PANTHER" id="PTHR12224">
    <property type="entry name" value="BETA-1,4-MANNOSYL-GLYCOPROTEIN BETA-1,4-N-ACETYLGLUCOSAMINYL-TRANSFERASE"/>
    <property type="match status" value="1"/>
</dbReference>
<keyword evidence="1" id="KW-0175">Coiled coil</keyword>
<dbReference type="InterPro" id="IPR011990">
    <property type="entry name" value="TPR-like_helical_dom_sf"/>
</dbReference>
<dbReference type="OrthoDB" id="1922977at2759"/>
<feature type="coiled-coil region" evidence="1">
    <location>
        <begin position="862"/>
        <end position="903"/>
    </location>
</feature>
<feature type="compositionally biased region" description="Polar residues" evidence="2">
    <location>
        <begin position="967"/>
        <end position="976"/>
    </location>
</feature>
<gene>
    <name evidence="4" type="ORF">SPPG_08692</name>
</gene>
<dbReference type="GO" id="GO:0006044">
    <property type="term" value="P:N-acetylglucosamine metabolic process"/>
    <property type="evidence" value="ECO:0007669"/>
    <property type="project" value="TreeGrafter"/>
</dbReference>
<accession>A0A0L0H4P0</accession>
<dbReference type="InterPro" id="IPR006813">
    <property type="entry name" value="Glyco_trans_17"/>
</dbReference>
<dbReference type="GO" id="GO:0003830">
    <property type="term" value="F:beta-1,4-mannosylglycoprotein 4-beta-N-acetylglucosaminyltransferase activity"/>
    <property type="evidence" value="ECO:0007669"/>
    <property type="project" value="InterPro"/>
</dbReference>
<feature type="domain" description="Putative zinc-finger" evidence="3">
    <location>
        <begin position="1147"/>
        <end position="1168"/>
    </location>
</feature>
<sequence length="1969" mass="222650">MLFYRRIPFRLRCLGVVLVVVGLFAVLYGRSTLETSAYLFRPIWDSPGTPWTIIPHYYAEGISGADICAANSWSWRNEGDHVPKVFDAIIFSVELDLLEIRLRELLPVVDKFLILEAESTFTGLPKPLAFQQNQERFSFAANKIVHRVTTLPHLEKGEDPFKVENAMRVAMNDLLREVNVEEGDWVIMSDVDEIPARHTIGLLGNCTGIPSPLHLQLRSYMYSFEFPYGNGMDSWRAQLHRYEPSSTYYRHSRSSDFLLVDAGWHCSFCFRTIKDFVFKMTAYSHSDRVKHEGLLDETRIQKVICEGSDIFGMLPEAYSYREFWSKWGKLDKSASAIHLPQHLIAKKERFRFLLPAIDHKQGQLRQLREHQGFLRRLESLQWVRMKTNWPDIALNCGERSVGELREGYCCKIGARFMLPSCPTVEISMLMLLEQQPDFAQVAYMARLPPEMQVSVFISSPNQWLSLRNQLMMLLQNGFTTAQILQLGIERSVLTACVGDVVFQDNSSPAAEKGPLPNSLDGNRKAVPAKFPQSDLLNSEVKNESDGPVSPANMSGDICTKEITRAADAAPNDDPWITLFESAPQLPVTDTTSDSICTSSLPCGEITSGHQKESDTEEGEICEDMDLEENELMRIVDRVWETVKVGGSVREGKHSRPTAIELNNVSPYTAGYAQPRPFIRERFINYVIDLSESEEEDVNEPASEPNHRAVKMKTATEMEAVRKRMEELEQQKKALQNKMRLIAAKKRKAEAKGPLQAPVTDVSSSAGNISGAELPVRNQASKVRAPATAAVQPSAGSKAVVSSSTISAAPVAAAESTTTGEELSTLVSAARHLRQQQLEAAVLYNETSLAAAQAEVVGKEGERTRLQTQIQEVHEKRNKAQAAITERRALLEELQRQIEQDEMTVASCLKVEEELASQLSLLNKDISAHGSKISRLHETIKAKRQEILDLTKESQPQEPQPERLGAKRSNSSSTGMQSKRLKLSNPETQHGDVQRADTHFVQFLKKTVSAIDTSNHAESPVGVNREQVACFPDLELEKLQGDLPWQEDVTIEPLMAVCGYLRRESDLGVIFDVYKSPFPANGRWNCEREEVHSINVTHDTAGDGVCKKKLSPYNSTLSRFRSFRFSKDYDKDIKSLTWSNKVDPFQNLCRFELEGGKCFDEKCKGQHFRDITMSEEEMVMDLISYTTPNHLPLEKIRELKEGWQASGAKVSAIGDLTRAIHQQKPREDSIISISLGRRHDLKGLLRSDHSANCPTQPYRQDVEKETQSTGLHSHTAETASLAPPVLHLPPRVPILISGIQKIANGEKVKNGRYFEASISEEDSEMLVARYPRTVENWVNYATEALPDLTNKELEKSSGNLNKVLNILSRALQANRSSEVLWEFYLELFCRRGKEEDVRESFEQALQFLPKSLQLGWRWFLWETANARKEEVLKRMIDALISGSEYQGALIDVVLQITRICLDDGRVKNAKSWLWAFLTATSPTAILIDTAGDGVSTGAALPDLCKTVAFEILSKADLALAWLTYLHLLYFEDLPCDLFHDYPYHYLVKRRFWEVMWLKRWNRPGDTDTSVEHIHSIFDHIITSWKMFTQEGERMPYVALIRNYCNFLRQVARQEPDEIRTYLMKTIQAHANIPDLWDLHGLLEESFGEVPKAMNAMKMYLQRVPEEFALWNRYAKLTLVSGNWDDLIRILVNCVRAIFVGLDDIHTLPSQSIGGIVDEALLLYRKALALSVPTHRAPEVHPHLDRTQLKSNVYLWLNYLMLQSLHISDGEAPREIRQSFDHAVEAVKEADSRHILWMEYLRFELAAGPEDSIPKDAMKRTMSVLGRALRDIKVEIPHPGRPQSSTMEFMKMVPLRDLALSCRLWEVCFTAYPADKQAELIDLVVHGQLPLGASPLTAKAALQLGNVVGCQHILYASLNLNPKRGLVWTMAILLDYLTGNLQQAELLFEHAKQYVAHLPTGLIWHGMAATA</sequence>
<feature type="region of interest" description="Disordered" evidence="2">
    <location>
        <begin position="949"/>
        <end position="991"/>
    </location>
</feature>
<evidence type="ECO:0000259" key="3">
    <source>
        <dbReference type="Pfam" id="PF10650"/>
    </source>
</evidence>
<dbReference type="Gene3D" id="1.25.40.10">
    <property type="entry name" value="Tetratricopeptide repeat domain"/>
    <property type="match status" value="2"/>
</dbReference>
<reference evidence="4 5" key="1">
    <citation type="submission" date="2009-08" db="EMBL/GenBank/DDBJ databases">
        <title>The Genome Sequence of Spizellomyces punctatus strain DAOM BR117.</title>
        <authorList>
            <consortium name="The Broad Institute Genome Sequencing Platform"/>
            <person name="Russ C."/>
            <person name="Cuomo C."/>
            <person name="Shea T."/>
            <person name="Young S.K."/>
            <person name="Zeng Q."/>
            <person name="Koehrsen M."/>
            <person name="Haas B."/>
            <person name="Borodovsky M."/>
            <person name="Guigo R."/>
            <person name="Alvarado L."/>
            <person name="Berlin A."/>
            <person name="Bochicchio J."/>
            <person name="Borenstein D."/>
            <person name="Chapman S."/>
            <person name="Chen Z."/>
            <person name="Engels R."/>
            <person name="Freedman E."/>
            <person name="Gellesch M."/>
            <person name="Goldberg J."/>
            <person name="Griggs A."/>
            <person name="Gujja S."/>
            <person name="Heiman D."/>
            <person name="Hepburn T."/>
            <person name="Howarth C."/>
            <person name="Jen D."/>
            <person name="Larson L."/>
            <person name="Lewis B."/>
            <person name="Mehta T."/>
            <person name="Park D."/>
            <person name="Pearson M."/>
            <person name="Roberts A."/>
            <person name="Saif S."/>
            <person name="Shenoy N."/>
            <person name="Sisk P."/>
            <person name="Stolte C."/>
            <person name="Sykes S."/>
            <person name="Thomson T."/>
            <person name="Walk T."/>
            <person name="White J."/>
            <person name="Yandava C."/>
            <person name="Burger G."/>
            <person name="Gray M.W."/>
            <person name="Holland P.W.H."/>
            <person name="King N."/>
            <person name="Lang F.B.F."/>
            <person name="Roger A.J."/>
            <person name="Ruiz-Trillo I."/>
            <person name="Lander E."/>
            <person name="Nusbaum C."/>
        </authorList>
    </citation>
    <scope>NUCLEOTIDE SEQUENCE [LARGE SCALE GENOMIC DNA]</scope>
    <source>
        <strain evidence="4 5">DAOM BR117</strain>
    </source>
</reference>
<evidence type="ECO:0000313" key="4">
    <source>
        <dbReference type="EMBL" id="KNC95939.1"/>
    </source>
</evidence>
<organism evidence="4 5">
    <name type="scientific">Spizellomyces punctatus (strain DAOM BR117)</name>
    <dbReference type="NCBI Taxonomy" id="645134"/>
    <lineage>
        <taxon>Eukaryota</taxon>
        <taxon>Fungi</taxon>
        <taxon>Fungi incertae sedis</taxon>
        <taxon>Chytridiomycota</taxon>
        <taxon>Chytridiomycota incertae sedis</taxon>
        <taxon>Chytridiomycetes</taxon>
        <taxon>Spizellomycetales</taxon>
        <taxon>Spizellomycetaceae</taxon>
        <taxon>Spizellomyces</taxon>
    </lineage>
</organism>
<dbReference type="Pfam" id="PF04724">
    <property type="entry name" value="Glyco_transf_17"/>
    <property type="match status" value="1"/>
</dbReference>
<dbReference type="PANTHER" id="PTHR12224:SF0">
    <property type="entry name" value="BETA-1,4-MANNOSYL-GLYCOPROTEIN 4-BETA-N-ACETYLGLUCOSAMINYLTRANSFERASE"/>
    <property type="match status" value="1"/>
</dbReference>
<dbReference type="eggNOG" id="KOG4839">
    <property type="taxonomic scope" value="Eukaryota"/>
</dbReference>
<protein>
    <recommendedName>
        <fullName evidence="3">Putative zinc-finger domain-containing protein</fullName>
    </recommendedName>
</protein>
<proteinExistence type="predicted"/>
<evidence type="ECO:0000313" key="5">
    <source>
        <dbReference type="Proteomes" id="UP000053201"/>
    </source>
</evidence>
<dbReference type="GO" id="GO:0016020">
    <property type="term" value="C:membrane"/>
    <property type="evidence" value="ECO:0007669"/>
    <property type="project" value="InterPro"/>
</dbReference>
<name>A0A0L0H4P0_SPIPD</name>
<dbReference type="RefSeq" id="XP_016603979.1">
    <property type="nucleotide sequence ID" value="XM_016756846.1"/>
</dbReference>
<dbReference type="Pfam" id="PF10650">
    <property type="entry name" value="zf-C3H1"/>
    <property type="match status" value="1"/>
</dbReference>
<dbReference type="Proteomes" id="UP000053201">
    <property type="component" value="Unassembled WGS sequence"/>
</dbReference>
<dbReference type="GeneID" id="27691837"/>
<feature type="region of interest" description="Disordered" evidence="2">
    <location>
        <begin position="1246"/>
        <end position="1272"/>
    </location>
</feature>
<evidence type="ECO:0000256" key="2">
    <source>
        <dbReference type="SAM" id="MobiDB-lite"/>
    </source>
</evidence>
<keyword evidence="5" id="KW-1185">Reference proteome</keyword>
<feature type="region of interest" description="Disordered" evidence="2">
    <location>
        <begin position="507"/>
        <end position="526"/>
    </location>
</feature>
<dbReference type="InParanoid" id="A0A0L0H4P0"/>